<dbReference type="EMBL" id="JAIWYP010000014">
    <property type="protein sequence ID" value="KAH3713485.1"/>
    <property type="molecule type" value="Genomic_DNA"/>
</dbReference>
<gene>
    <name evidence="1" type="ORF">DPMN_073277</name>
</gene>
<reference evidence="1" key="1">
    <citation type="journal article" date="2019" name="bioRxiv">
        <title>The Genome of the Zebra Mussel, Dreissena polymorpha: A Resource for Invasive Species Research.</title>
        <authorList>
            <person name="McCartney M.A."/>
            <person name="Auch B."/>
            <person name="Kono T."/>
            <person name="Mallez S."/>
            <person name="Zhang Y."/>
            <person name="Obille A."/>
            <person name="Becker A."/>
            <person name="Abrahante J.E."/>
            <person name="Garbe J."/>
            <person name="Badalamenti J.P."/>
            <person name="Herman A."/>
            <person name="Mangelson H."/>
            <person name="Liachko I."/>
            <person name="Sullivan S."/>
            <person name="Sone E.D."/>
            <person name="Koren S."/>
            <person name="Silverstein K.A.T."/>
            <person name="Beckman K.B."/>
            <person name="Gohl D.M."/>
        </authorList>
    </citation>
    <scope>NUCLEOTIDE SEQUENCE</scope>
    <source>
        <strain evidence="1">Duluth1</strain>
        <tissue evidence="1">Whole animal</tissue>
    </source>
</reference>
<keyword evidence="2" id="KW-1185">Reference proteome</keyword>
<sequence>MRGKKSGLETRLRERAPQLLDIDGDSVHHAHNAAKAFSAPFQYHLESLFNSLHSDFHWSTDLGSELKSVCQILNIKYSVPERFTSHRFLNAYNLAVDTARLLDAFTIFYFFFLTKEEQKKYRSLYESILNRRKVSDSSRQELQNIGKRLSQKKMTKDGEQRKQRILMKLFNSRTVTRMMLGIYMSALITLKDYAVLFQKKAPMLHMLNGEQSRLVRNFIGFFVKPQCIPATTKKLKQMKFEEETLLPLNDMFMGAVANKLATTSKCTDINMVLLMLRTAYIKAGKVLIEKMPIDNSLLKSCSAIDPSARVHSETIKCLKNLPVLVTGILSDEEEEAYMSEIFKYQLDPTLPDFDSKSRIDR</sequence>
<evidence type="ECO:0000313" key="2">
    <source>
        <dbReference type="Proteomes" id="UP000828390"/>
    </source>
</evidence>
<proteinExistence type="predicted"/>
<organism evidence="1 2">
    <name type="scientific">Dreissena polymorpha</name>
    <name type="common">Zebra mussel</name>
    <name type="synonym">Mytilus polymorpha</name>
    <dbReference type="NCBI Taxonomy" id="45954"/>
    <lineage>
        <taxon>Eukaryota</taxon>
        <taxon>Metazoa</taxon>
        <taxon>Spiralia</taxon>
        <taxon>Lophotrochozoa</taxon>
        <taxon>Mollusca</taxon>
        <taxon>Bivalvia</taxon>
        <taxon>Autobranchia</taxon>
        <taxon>Heteroconchia</taxon>
        <taxon>Euheterodonta</taxon>
        <taxon>Imparidentia</taxon>
        <taxon>Neoheterodontei</taxon>
        <taxon>Myida</taxon>
        <taxon>Dreissenoidea</taxon>
        <taxon>Dreissenidae</taxon>
        <taxon>Dreissena</taxon>
    </lineage>
</organism>
<comment type="caution">
    <text evidence="1">The sequence shown here is derived from an EMBL/GenBank/DDBJ whole genome shotgun (WGS) entry which is preliminary data.</text>
</comment>
<reference evidence="1" key="2">
    <citation type="submission" date="2020-11" db="EMBL/GenBank/DDBJ databases">
        <authorList>
            <person name="McCartney M.A."/>
            <person name="Auch B."/>
            <person name="Kono T."/>
            <person name="Mallez S."/>
            <person name="Becker A."/>
            <person name="Gohl D.M."/>
            <person name="Silverstein K.A.T."/>
            <person name="Koren S."/>
            <person name="Bechman K.B."/>
            <person name="Herman A."/>
            <person name="Abrahante J.E."/>
            <person name="Garbe J."/>
        </authorList>
    </citation>
    <scope>NUCLEOTIDE SEQUENCE</scope>
    <source>
        <strain evidence="1">Duluth1</strain>
        <tissue evidence="1">Whole animal</tissue>
    </source>
</reference>
<dbReference type="AlphaFoldDB" id="A0A9D4BYV2"/>
<accession>A0A9D4BYV2</accession>
<evidence type="ECO:0000313" key="1">
    <source>
        <dbReference type="EMBL" id="KAH3713485.1"/>
    </source>
</evidence>
<protein>
    <submittedName>
        <fullName evidence="1">Uncharacterized protein</fullName>
    </submittedName>
</protein>
<dbReference type="PANTHER" id="PTHR37162:SF1">
    <property type="entry name" value="BED-TYPE DOMAIN-CONTAINING PROTEIN"/>
    <property type="match status" value="1"/>
</dbReference>
<dbReference type="Proteomes" id="UP000828390">
    <property type="component" value="Unassembled WGS sequence"/>
</dbReference>
<name>A0A9D4BYV2_DREPO</name>
<dbReference type="PANTHER" id="PTHR37162">
    <property type="entry name" value="HAT FAMILY DIMERISATION DOMAINCONTAINING PROTEIN-RELATED"/>
    <property type="match status" value="1"/>
</dbReference>